<accession>A0A1B2ENY3</accession>
<feature type="region of interest" description="Disordered" evidence="1">
    <location>
        <begin position="184"/>
        <end position="234"/>
    </location>
</feature>
<feature type="compositionally biased region" description="Basic and acidic residues" evidence="1">
    <location>
        <begin position="1"/>
        <end position="17"/>
    </location>
</feature>
<name>A0A1B2ENY3_9HYPH</name>
<gene>
    <name evidence="2" type="ORF">BB934_09655</name>
</gene>
<reference evidence="2" key="1">
    <citation type="submission" date="2016-07" db="EMBL/GenBank/DDBJ databases">
        <title>Microvirga ossetica sp. nov. a new species of rhizobia isolated from root nodules of the legume species Vicia alpestris Steven originated from North Ossetia region in the Caucasus.</title>
        <authorList>
            <person name="Safronova V.I."/>
            <person name="Kuznetsova I.G."/>
            <person name="Sazanova A.L."/>
            <person name="Belimov A."/>
            <person name="Andronov E."/>
            <person name="Osledkin Y.S."/>
            <person name="Onishchuk O.P."/>
            <person name="Kurchak O.N."/>
            <person name="Shaposhnikov A.I."/>
            <person name="Willems A."/>
            <person name="Tikhonovich I.A."/>
        </authorList>
    </citation>
    <scope>NUCLEOTIDE SEQUENCE [LARGE SCALE GENOMIC DNA]</scope>
    <source>
        <strain evidence="2">V5/3M</strain>
    </source>
</reference>
<evidence type="ECO:0000313" key="2">
    <source>
        <dbReference type="EMBL" id="ANY81693.1"/>
    </source>
</evidence>
<organism evidence="2">
    <name type="scientific">Microvirga ossetica</name>
    <dbReference type="NCBI Taxonomy" id="1882682"/>
    <lineage>
        <taxon>Bacteria</taxon>
        <taxon>Pseudomonadati</taxon>
        <taxon>Pseudomonadota</taxon>
        <taxon>Alphaproteobacteria</taxon>
        <taxon>Hyphomicrobiales</taxon>
        <taxon>Methylobacteriaceae</taxon>
        <taxon>Microvirga</taxon>
    </lineage>
</organism>
<sequence length="234" mass="25312">MREPSDRERHEGREAGKRLLTRRKRPEVGPFKPESKSIQPAHSEEGIWRAHLHDAFGSTSHDFVTRGLSNLTTAMQRKGQSDPTQGLNAGLAVLGGLQPENEIEAMLAMQMAATHEAAMDMLATARASTMLPTLGTCGNLAVKLLRAYTQQAEALAKLRRGGEQTVRVEHVHVHPGAQAIVGNVQHGGGGSQQNGNQPHAPIDPKALAFAPGPPLWSEDEGRDLVPVASREWED</sequence>
<evidence type="ECO:0000256" key="1">
    <source>
        <dbReference type="SAM" id="MobiDB-lite"/>
    </source>
</evidence>
<dbReference type="KEGG" id="moc:BB934_09655"/>
<dbReference type="AlphaFoldDB" id="A0A1B2ENY3"/>
<proteinExistence type="predicted"/>
<protein>
    <submittedName>
        <fullName evidence="2">Uncharacterized protein</fullName>
    </submittedName>
</protein>
<feature type="region of interest" description="Disordered" evidence="1">
    <location>
        <begin position="1"/>
        <end position="41"/>
    </location>
</feature>
<dbReference type="EMBL" id="CP016616">
    <property type="protein sequence ID" value="ANY81693.1"/>
    <property type="molecule type" value="Genomic_DNA"/>
</dbReference>